<dbReference type="EMBL" id="BKCJ010001968">
    <property type="protein sequence ID" value="GEU45311.1"/>
    <property type="molecule type" value="Genomic_DNA"/>
</dbReference>
<gene>
    <name evidence="1" type="ORF">Tci_017289</name>
</gene>
<dbReference type="AlphaFoldDB" id="A0A6L2K7D0"/>
<comment type="caution">
    <text evidence="1">The sequence shown here is derived from an EMBL/GenBank/DDBJ whole genome shotgun (WGS) entry which is preliminary data.</text>
</comment>
<name>A0A6L2K7D0_TANCI</name>
<protein>
    <submittedName>
        <fullName evidence="1">Uncharacterized protein</fullName>
    </submittedName>
</protein>
<accession>A0A6L2K7D0</accession>
<evidence type="ECO:0000313" key="1">
    <source>
        <dbReference type="EMBL" id="GEU45311.1"/>
    </source>
</evidence>
<organism evidence="1">
    <name type="scientific">Tanacetum cinerariifolium</name>
    <name type="common">Dalmatian daisy</name>
    <name type="synonym">Chrysanthemum cinerariifolium</name>
    <dbReference type="NCBI Taxonomy" id="118510"/>
    <lineage>
        <taxon>Eukaryota</taxon>
        <taxon>Viridiplantae</taxon>
        <taxon>Streptophyta</taxon>
        <taxon>Embryophyta</taxon>
        <taxon>Tracheophyta</taxon>
        <taxon>Spermatophyta</taxon>
        <taxon>Magnoliopsida</taxon>
        <taxon>eudicotyledons</taxon>
        <taxon>Gunneridae</taxon>
        <taxon>Pentapetalae</taxon>
        <taxon>asterids</taxon>
        <taxon>campanulids</taxon>
        <taxon>Asterales</taxon>
        <taxon>Asteraceae</taxon>
        <taxon>Asteroideae</taxon>
        <taxon>Anthemideae</taxon>
        <taxon>Anthemidinae</taxon>
        <taxon>Tanacetum</taxon>
    </lineage>
</organism>
<proteinExistence type="predicted"/>
<sequence>MAFVSSPNSTNEVNTAFRVSTANTQGSPGSTQVSTASTPVSTANLSDATVYDFLANQPNGSQLKTGRKITINGSDTAGYDKSKSYMADDEVPTNMALMAFLDSETSNSVSEDISNEVKEYLDVPLVKELVLNDNLEKKIVFPTVAKLEFIRPKQ</sequence>
<reference evidence="1" key="1">
    <citation type="journal article" date="2019" name="Sci. Rep.">
        <title>Draft genome of Tanacetum cinerariifolium, the natural source of mosquito coil.</title>
        <authorList>
            <person name="Yamashiro T."/>
            <person name="Shiraishi A."/>
            <person name="Satake H."/>
            <person name="Nakayama K."/>
        </authorList>
    </citation>
    <scope>NUCLEOTIDE SEQUENCE</scope>
</reference>